<evidence type="ECO:0000313" key="2">
    <source>
        <dbReference type="Proteomes" id="UP000294752"/>
    </source>
</evidence>
<sequence>MKDDQLDKLFRDRLNDLKVPPSEDIWARIDAELGTTHQALPFWKQSWLRYAAAAVLALSFAALFYNSSDNEIENTVATPIAEMQQPNSVQPIEKQTPKQPLTQQDDKLAYMEKADTAPETAVKKKPSRLTEVALAKADESRESEKLAVELPNVKVAMVEVAPIDSLKSATLMSHKVVEIEPIQPLIDNPEEEESMFASAPATPVAQKGLVAGLLNKISEVVNPDDSKTIHFSNDEEGSLRVDIFNSLVKTRKKHRK</sequence>
<keyword evidence="2" id="KW-1185">Reference proteome</keyword>
<dbReference type="EMBL" id="SNZV01000004">
    <property type="protein sequence ID" value="TDS13915.1"/>
    <property type="molecule type" value="Genomic_DNA"/>
</dbReference>
<comment type="caution">
    <text evidence="1">The sequence shown here is derived from an EMBL/GenBank/DDBJ whole genome shotgun (WGS) entry which is preliminary data.</text>
</comment>
<evidence type="ECO:0000313" key="1">
    <source>
        <dbReference type="EMBL" id="TDS13915.1"/>
    </source>
</evidence>
<protein>
    <submittedName>
        <fullName evidence="1">Uncharacterized protein</fullName>
    </submittedName>
</protein>
<proteinExistence type="predicted"/>
<dbReference type="OrthoDB" id="849204at2"/>
<dbReference type="AlphaFoldDB" id="A0A4R7D2T0"/>
<name>A0A4R7D2T0_9SPHI</name>
<dbReference type="RefSeq" id="WP_133640213.1">
    <property type="nucleotide sequence ID" value="NZ_SNZV01000004.1"/>
</dbReference>
<reference evidence="1 2" key="1">
    <citation type="submission" date="2019-03" db="EMBL/GenBank/DDBJ databases">
        <title>Genomic Encyclopedia of Type Strains, Phase III (KMG-III): the genomes of soil and plant-associated and newly described type strains.</title>
        <authorList>
            <person name="Whitman W."/>
        </authorList>
    </citation>
    <scope>NUCLEOTIDE SEQUENCE [LARGE SCALE GENOMIC DNA]</scope>
    <source>
        <strain evidence="1 2">CGMCC 1.12801</strain>
    </source>
</reference>
<gene>
    <name evidence="1" type="ORF">B0I21_104242</name>
</gene>
<dbReference type="Proteomes" id="UP000294752">
    <property type="component" value="Unassembled WGS sequence"/>
</dbReference>
<organism evidence="1 2">
    <name type="scientific">Sphingobacterium paludis</name>
    <dbReference type="NCBI Taxonomy" id="1476465"/>
    <lineage>
        <taxon>Bacteria</taxon>
        <taxon>Pseudomonadati</taxon>
        <taxon>Bacteroidota</taxon>
        <taxon>Sphingobacteriia</taxon>
        <taxon>Sphingobacteriales</taxon>
        <taxon>Sphingobacteriaceae</taxon>
        <taxon>Sphingobacterium</taxon>
    </lineage>
</organism>
<accession>A0A4R7D2T0</accession>